<accession>A0AAF0U037</accession>
<evidence type="ECO:0000313" key="3">
    <source>
        <dbReference type="Proteomes" id="UP001234989"/>
    </source>
</evidence>
<organism evidence="2 3">
    <name type="scientific">Solanum verrucosum</name>
    <dbReference type="NCBI Taxonomy" id="315347"/>
    <lineage>
        <taxon>Eukaryota</taxon>
        <taxon>Viridiplantae</taxon>
        <taxon>Streptophyta</taxon>
        <taxon>Embryophyta</taxon>
        <taxon>Tracheophyta</taxon>
        <taxon>Spermatophyta</taxon>
        <taxon>Magnoliopsida</taxon>
        <taxon>eudicotyledons</taxon>
        <taxon>Gunneridae</taxon>
        <taxon>Pentapetalae</taxon>
        <taxon>asterids</taxon>
        <taxon>lamiids</taxon>
        <taxon>Solanales</taxon>
        <taxon>Solanaceae</taxon>
        <taxon>Solanoideae</taxon>
        <taxon>Solaneae</taxon>
        <taxon>Solanum</taxon>
    </lineage>
</organism>
<evidence type="ECO:0000256" key="1">
    <source>
        <dbReference type="SAM" id="MobiDB-lite"/>
    </source>
</evidence>
<dbReference type="Proteomes" id="UP001234989">
    <property type="component" value="Chromosome 6"/>
</dbReference>
<dbReference type="AlphaFoldDB" id="A0AAF0U037"/>
<name>A0AAF0U037_SOLVR</name>
<gene>
    <name evidence="2" type="ORF">MTR67_027323</name>
</gene>
<dbReference type="EMBL" id="CP133617">
    <property type="protein sequence ID" value="WMV33938.1"/>
    <property type="molecule type" value="Genomic_DNA"/>
</dbReference>
<protein>
    <submittedName>
        <fullName evidence="2">Uncharacterized protein</fullName>
    </submittedName>
</protein>
<sequence length="387" mass="42654">MASSSKSLESSGNNSLAMVSVASPPNIILVTEDGIVHIVSLNGSWFRSSVEGGQSHELLLAIIPDAPSEGETREHATFRVVLDGFKNWSFVSHNHFLSNSTEFFHMEHEVHPVPLCIDTTAEIPLATVVPPKGRSRPRSLNKKSMSNPRSESCVLKDTSCNFSIRIPQTRRKRRQAEADLISALVATKRTCTSTRFSPSVPDLVIFYDDLVISKLRRRNHIASKPSSSKPKISTKAKPKPSPKPASNFKSTKSSTSKSKKQQVASSVSTDSFLSDSDGKYLPQTTPSVASSHLDRIIHFCKQYVLRGRVVTRFGGPEMVVLLTKLEVQGWSALFLQGDTQRKMAKKEVTEFYINGKNDELSFTSIVRGTPIHLVPVDVARILGIPSK</sequence>
<feature type="compositionally biased region" description="Low complexity" evidence="1">
    <location>
        <begin position="244"/>
        <end position="263"/>
    </location>
</feature>
<reference evidence="2" key="1">
    <citation type="submission" date="2023-08" db="EMBL/GenBank/DDBJ databases">
        <title>A de novo genome assembly of Solanum verrucosum Schlechtendal, a Mexican diploid species geographically isolated from the other diploid A-genome species in potato relatives.</title>
        <authorList>
            <person name="Hosaka K."/>
        </authorList>
    </citation>
    <scope>NUCLEOTIDE SEQUENCE</scope>
    <source>
        <tissue evidence="2">Young leaves</tissue>
    </source>
</reference>
<feature type="region of interest" description="Disordered" evidence="1">
    <location>
        <begin position="221"/>
        <end position="263"/>
    </location>
</feature>
<feature type="compositionally biased region" description="Low complexity" evidence="1">
    <location>
        <begin position="222"/>
        <end position="231"/>
    </location>
</feature>
<keyword evidence="3" id="KW-1185">Reference proteome</keyword>
<feature type="region of interest" description="Disordered" evidence="1">
    <location>
        <begin position="130"/>
        <end position="152"/>
    </location>
</feature>
<proteinExistence type="predicted"/>
<evidence type="ECO:0000313" key="2">
    <source>
        <dbReference type="EMBL" id="WMV33938.1"/>
    </source>
</evidence>